<dbReference type="RefSeq" id="WP_081135454.1">
    <property type="nucleotide sequence ID" value="NZ_MWUE01000004.1"/>
</dbReference>
<feature type="domain" description="ApeI dehydratase-like" evidence="1">
    <location>
        <begin position="10"/>
        <end position="103"/>
    </location>
</feature>
<keyword evidence="3" id="KW-1185">Reference proteome</keyword>
<dbReference type="InterPro" id="IPR054545">
    <property type="entry name" value="ApeI-like"/>
</dbReference>
<dbReference type="Gene3D" id="3.10.129.10">
    <property type="entry name" value="Hotdog Thioesterase"/>
    <property type="match status" value="1"/>
</dbReference>
<sequence>MLPVERSCEVSGSQALLHFQVEADLFWFQGHFPTLTILPGVAQLDWVMHYATTLLTPGQVFSALENIKFQQPVPPGSHLQLELEWNESTSRISFRYLLLRDGERLTASSGKILLC</sequence>
<accession>A0A1V9DPG5</accession>
<dbReference type="AlphaFoldDB" id="A0A1V9DPG5"/>
<organism evidence="2 3">
    <name type="scientific">Pantoea latae</name>
    <dbReference type="NCBI Taxonomy" id="1964541"/>
    <lineage>
        <taxon>Bacteria</taxon>
        <taxon>Pseudomonadati</taxon>
        <taxon>Pseudomonadota</taxon>
        <taxon>Gammaproteobacteria</taxon>
        <taxon>Enterobacterales</taxon>
        <taxon>Erwiniaceae</taxon>
        <taxon>Pantoea</taxon>
    </lineage>
</organism>
<gene>
    <name evidence="2" type="ORF">B2J69_01620</name>
</gene>
<evidence type="ECO:0000313" key="3">
    <source>
        <dbReference type="Proteomes" id="UP000192769"/>
    </source>
</evidence>
<proteinExistence type="predicted"/>
<dbReference type="EMBL" id="MWUE01000004">
    <property type="protein sequence ID" value="OQP35720.1"/>
    <property type="molecule type" value="Genomic_DNA"/>
</dbReference>
<comment type="caution">
    <text evidence="2">The sequence shown here is derived from an EMBL/GenBank/DDBJ whole genome shotgun (WGS) entry which is preliminary data.</text>
</comment>
<dbReference type="OrthoDB" id="9812842at2"/>
<evidence type="ECO:0000313" key="2">
    <source>
        <dbReference type="EMBL" id="OQP35720.1"/>
    </source>
</evidence>
<dbReference type="Pfam" id="PF22818">
    <property type="entry name" value="ApeI-like"/>
    <property type="match status" value="1"/>
</dbReference>
<dbReference type="PIRSF" id="PIRSF030962">
    <property type="entry name" value="Dehydrase_ECs4332_prd"/>
    <property type="match status" value="1"/>
</dbReference>
<reference evidence="2 3" key="1">
    <citation type="submission" date="2017-02" db="EMBL/GenBank/DDBJ databases">
        <title>Whole genome shotgun sequence of Pantoea agglomerans strain AS1 isolated from a cycad, Zamia floridana in Central Florida, USA.</title>
        <authorList>
            <person name="Lata P."/>
            <person name="Govindarajan S."/>
            <person name="Qi F."/>
            <person name="Li J.-L."/>
            <person name="Maurya S.K."/>
            <person name="Sahoo M.K."/>
        </authorList>
    </citation>
    <scope>NUCLEOTIDE SEQUENCE [LARGE SCALE GENOMIC DNA]</scope>
    <source>
        <strain evidence="2 3">AS1</strain>
    </source>
</reference>
<protein>
    <submittedName>
        <fullName evidence="2">Hydroxymyristoyl-ACP dehydratase</fullName>
    </submittedName>
</protein>
<name>A0A1V9DPG5_9GAMM</name>
<dbReference type="SUPFAM" id="SSF54637">
    <property type="entry name" value="Thioesterase/thiol ester dehydrase-isomerase"/>
    <property type="match status" value="1"/>
</dbReference>
<evidence type="ECO:0000259" key="1">
    <source>
        <dbReference type="Pfam" id="PF22818"/>
    </source>
</evidence>
<dbReference type="InterPro" id="IPR029069">
    <property type="entry name" value="HotDog_dom_sf"/>
</dbReference>
<dbReference type="InterPro" id="IPR016962">
    <property type="entry name" value="Dehydrase_ECs4332_prd"/>
</dbReference>
<dbReference type="Proteomes" id="UP000192769">
    <property type="component" value="Unassembled WGS sequence"/>
</dbReference>